<keyword evidence="3" id="KW-1185">Reference proteome</keyword>
<sequence>MAEYQVNKGVGRQVEFQSLTAQYLVLFVAGLLGVFVCFAGMYMSGLPQGFCILFALTAGLAVTGGTFYLNRRFGPHGLQKLMASRRYPRRIVHRRAVGRLLRFRRTVKP</sequence>
<feature type="transmembrane region" description="Helical" evidence="1">
    <location>
        <begin position="21"/>
        <end position="43"/>
    </location>
</feature>
<keyword evidence="1" id="KW-1133">Transmembrane helix</keyword>
<dbReference type="InterPro" id="IPR025407">
    <property type="entry name" value="DUF4133"/>
</dbReference>
<evidence type="ECO:0000313" key="2">
    <source>
        <dbReference type="EMBL" id="UWN64180.1"/>
    </source>
</evidence>
<organism evidence="2 3">
    <name type="scientific">Alistipes senegalensis JC50</name>
    <dbReference type="NCBI Taxonomy" id="1033732"/>
    <lineage>
        <taxon>Bacteria</taxon>
        <taxon>Pseudomonadati</taxon>
        <taxon>Bacteroidota</taxon>
        <taxon>Bacteroidia</taxon>
        <taxon>Bacteroidales</taxon>
        <taxon>Rikenellaceae</taxon>
        <taxon>Alistipes</taxon>
    </lineage>
</organism>
<protein>
    <submittedName>
        <fullName evidence="2">DUF4133 domain-containing protein</fullName>
    </submittedName>
</protein>
<gene>
    <name evidence="2" type="ORF">NQ519_10410</name>
</gene>
<proteinExistence type="predicted"/>
<feature type="transmembrane region" description="Helical" evidence="1">
    <location>
        <begin position="49"/>
        <end position="70"/>
    </location>
</feature>
<evidence type="ECO:0000313" key="3">
    <source>
        <dbReference type="Proteomes" id="UP001058267"/>
    </source>
</evidence>
<dbReference type="RefSeq" id="WP_019151218.1">
    <property type="nucleotide sequence ID" value="NZ_CP102252.1"/>
</dbReference>
<dbReference type="Proteomes" id="UP001058267">
    <property type="component" value="Chromosome"/>
</dbReference>
<evidence type="ECO:0000256" key="1">
    <source>
        <dbReference type="SAM" id="Phobius"/>
    </source>
</evidence>
<reference evidence="2" key="1">
    <citation type="journal article" date="2022" name="Cell">
        <title>Design, construction, and in vivo augmentation of a complex gut microbiome.</title>
        <authorList>
            <person name="Cheng A.G."/>
            <person name="Ho P.Y."/>
            <person name="Aranda-Diaz A."/>
            <person name="Jain S."/>
            <person name="Yu F.B."/>
            <person name="Meng X."/>
            <person name="Wang M."/>
            <person name="Iakiviak M."/>
            <person name="Nagashima K."/>
            <person name="Zhao A."/>
            <person name="Murugkar P."/>
            <person name="Patil A."/>
            <person name="Atabakhsh K."/>
            <person name="Weakley A."/>
            <person name="Yan J."/>
            <person name="Brumbaugh A.R."/>
            <person name="Higginbottom S."/>
            <person name="Dimas A."/>
            <person name="Shiver A.L."/>
            <person name="Deutschbauer A."/>
            <person name="Neff N."/>
            <person name="Sonnenburg J.L."/>
            <person name="Huang K.C."/>
            <person name="Fischbach M.A."/>
        </authorList>
    </citation>
    <scope>NUCLEOTIDE SEQUENCE</scope>
    <source>
        <strain evidence="2">JC50</strain>
    </source>
</reference>
<name>A0ABY5V3J4_9BACT</name>
<dbReference type="EMBL" id="CP102252">
    <property type="protein sequence ID" value="UWN64180.1"/>
    <property type="molecule type" value="Genomic_DNA"/>
</dbReference>
<keyword evidence="1" id="KW-0472">Membrane</keyword>
<dbReference type="Pfam" id="PF13571">
    <property type="entry name" value="DUF4133"/>
    <property type="match status" value="1"/>
</dbReference>
<keyword evidence="1" id="KW-0812">Transmembrane</keyword>
<accession>A0ABY5V3J4</accession>